<reference evidence="1" key="1">
    <citation type="journal article" date="2023" name="Insect Mol. Biol.">
        <title>Genome sequencing provides insights into the evolution of gene families encoding plant cell wall-degrading enzymes in longhorned beetles.</title>
        <authorList>
            <person name="Shin N.R."/>
            <person name="Okamura Y."/>
            <person name="Kirsch R."/>
            <person name="Pauchet Y."/>
        </authorList>
    </citation>
    <scope>NUCLEOTIDE SEQUENCE</scope>
    <source>
        <strain evidence="1">MMC_N1</strain>
    </source>
</reference>
<keyword evidence="2" id="KW-1185">Reference proteome</keyword>
<comment type="caution">
    <text evidence="1">The sequence shown here is derived from an EMBL/GenBank/DDBJ whole genome shotgun (WGS) entry which is preliminary data.</text>
</comment>
<accession>A0ABQ9IQ57</accession>
<organism evidence="1 2">
    <name type="scientific">Molorchus minor</name>
    <dbReference type="NCBI Taxonomy" id="1323400"/>
    <lineage>
        <taxon>Eukaryota</taxon>
        <taxon>Metazoa</taxon>
        <taxon>Ecdysozoa</taxon>
        <taxon>Arthropoda</taxon>
        <taxon>Hexapoda</taxon>
        <taxon>Insecta</taxon>
        <taxon>Pterygota</taxon>
        <taxon>Neoptera</taxon>
        <taxon>Endopterygota</taxon>
        <taxon>Coleoptera</taxon>
        <taxon>Polyphaga</taxon>
        <taxon>Cucujiformia</taxon>
        <taxon>Chrysomeloidea</taxon>
        <taxon>Cerambycidae</taxon>
        <taxon>Lamiinae</taxon>
        <taxon>Monochamini</taxon>
        <taxon>Molorchus</taxon>
    </lineage>
</organism>
<dbReference type="EMBL" id="JAPWTJ010003994">
    <property type="protein sequence ID" value="KAJ8949528.1"/>
    <property type="molecule type" value="Genomic_DNA"/>
</dbReference>
<proteinExistence type="predicted"/>
<evidence type="ECO:0000313" key="2">
    <source>
        <dbReference type="Proteomes" id="UP001162164"/>
    </source>
</evidence>
<gene>
    <name evidence="1" type="ORF">NQ317_016164</name>
</gene>
<protein>
    <submittedName>
        <fullName evidence="1">Uncharacterized protein</fullName>
    </submittedName>
</protein>
<evidence type="ECO:0000313" key="1">
    <source>
        <dbReference type="EMBL" id="KAJ8949528.1"/>
    </source>
</evidence>
<sequence length="89" mass="10274">MPTILSCTPLFLVEVPLDHTPVKIIVLGYNEICELHSDWTYVWDDERRYPIGSLATRVGRITRHKLHPAEGRVGYVQKLGRHDAVGFRY</sequence>
<dbReference type="InterPro" id="IPR029070">
    <property type="entry name" value="Chitinase_insertion_sf"/>
</dbReference>
<dbReference type="Proteomes" id="UP001162164">
    <property type="component" value="Unassembled WGS sequence"/>
</dbReference>
<dbReference type="SUPFAM" id="SSF54556">
    <property type="entry name" value="Chitinase insertion domain"/>
    <property type="match status" value="1"/>
</dbReference>
<name>A0ABQ9IQ57_9CUCU</name>